<comment type="caution">
    <text evidence="2">The sequence shown here is derived from an EMBL/GenBank/DDBJ whole genome shotgun (WGS) entry which is preliminary data.</text>
</comment>
<organism evidence="2 3">
    <name type="scientific">Streblomastix strix</name>
    <dbReference type="NCBI Taxonomy" id="222440"/>
    <lineage>
        <taxon>Eukaryota</taxon>
        <taxon>Metamonada</taxon>
        <taxon>Preaxostyla</taxon>
        <taxon>Oxymonadida</taxon>
        <taxon>Streblomastigidae</taxon>
        <taxon>Streblomastix</taxon>
    </lineage>
</organism>
<proteinExistence type="predicted"/>
<dbReference type="AlphaFoldDB" id="A0A5J4WF55"/>
<gene>
    <name evidence="2" type="ORF">EZS28_011101</name>
</gene>
<dbReference type="Proteomes" id="UP000324800">
    <property type="component" value="Unassembled WGS sequence"/>
</dbReference>
<dbReference type="EMBL" id="SNRW01002251">
    <property type="protein sequence ID" value="KAA6393376.1"/>
    <property type="molecule type" value="Genomic_DNA"/>
</dbReference>
<accession>A0A5J4WF55</accession>
<name>A0A5J4WF55_9EUKA</name>
<sequence length="68" mass="7841">MVIPDGLMLDGADLQDEEVQAVINAVIAHDAYEARLEEEEKEKERVKEQENNQTNSIDRKNEDEDKNK</sequence>
<feature type="compositionally biased region" description="Basic and acidic residues" evidence="1">
    <location>
        <begin position="57"/>
        <end position="68"/>
    </location>
</feature>
<evidence type="ECO:0000256" key="1">
    <source>
        <dbReference type="SAM" id="MobiDB-lite"/>
    </source>
</evidence>
<reference evidence="2 3" key="1">
    <citation type="submission" date="2019-03" db="EMBL/GenBank/DDBJ databases">
        <title>Single cell metagenomics reveals metabolic interactions within the superorganism composed of flagellate Streblomastix strix and complex community of Bacteroidetes bacteria on its surface.</title>
        <authorList>
            <person name="Treitli S.C."/>
            <person name="Kolisko M."/>
            <person name="Husnik F."/>
            <person name="Keeling P."/>
            <person name="Hampl V."/>
        </authorList>
    </citation>
    <scope>NUCLEOTIDE SEQUENCE [LARGE SCALE GENOMIC DNA]</scope>
    <source>
        <strain evidence="2">ST1C</strain>
    </source>
</reference>
<evidence type="ECO:0000313" key="2">
    <source>
        <dbReference type="EMBL" id="KAA6393376.1"/>
    </source>
</evidence>
<evidence type="ECO:0000313" key="3">
    <source>
        <dbReference type="Proteomes" id="UP000324800"/>
    </source>
</evidence>
<feature type="region of interest" description="Disordered" evidence="1">
    <location>
        <begin position="37"/>
        <end position="68"/>
    </location>
</feature>
<protein>
    <submittedName>
        <fullName evidence="2">Uncharacterized protein</fullName>
    </submittedName>
</protein>